<dbReference type="InterPro" id="IPR013783">
    <property type="entry name" value="Ig-like_fold"/>
</dbReference>
<organism evidence="6 7">
    <name type="scientific">Flammeovirga yaeyamensis</name>
    <dbReference type="NCBI Taxonomy" id="367791"/>
    <lineage>
        <taxon>Bacteria</taxon>
        <taxon>Pseudomonadati</taxon>
        <taxon>Bacteroidota</taxon>
        <taxon>Cytophagia</taxon>
        <taxon>Cytophagales</taxon>
        <taxon>Flammeovirgaceae</taxon>
        <taxon>Flammeovirga</taxon>
    </lineage>
</organism>
<dbReference type="GO" id="GO:0004252">
    <property type="term" value="F:serine-type endopeptidase activity"/>
    <property type="evidence" value="ECO:0007669"/>
    <property type="project" value="UniProtKB-UniRule"/>
</dbReference>
<protein>
    <submittedName>
        <fullName evidence="6">S8 family serine peptidase</fullName>
    </submittedName>
</protein>
<dbReference type="InterPro" id="IPR036852">
    <property type="entry name" value="Peptidase_S8/S53_dom_sf"/>
</dbReference>
<keyword evidence="7" id="KW-1185">Reference proteome</keyword>
<comment type="similarity">
    <text evidence="4">Belongs to the peptidase S8 family.</text>
</comment>
<reference evidence="6 7" key="1">
    <citation type="submission" date="2021-05" db="EMBL/GenBank/DDBJ databases">
        <title>Comparative genomic studies on the polysaccharide-degrading batcterial strains of the Flammeovirga genus.</title>
        <authorList>
            <person name="Zewei F."/>
            <person name="Zheng Z."/>
            <person name="Yu L."/>
            <person name="Ruyue G."/>
            <person name="Yanhong M."/>
            <person name="Yuanyuan C."/>
            <person name="Jingyan G."/>
            <person name="Wenjun H."/>
        </authorList>
    </citation>
    <scope>NUCLEOTIDE SEQUENCE [LARGE SCALE GENOMIC DNA]</scope>
    <source>
        <strain evidence="6 7">NBRC:100898</strain>
    </source>
</reference>
<evidence type="ECO:0000259" key="5">
    <source>
        <dbReference type="Pfam" id="PF00082"/>
    </source>
</evidence>
<dbReference type="EMBL" id="CP076132">
    <property type="protein sequence ID" value="QWG01274.1"/>
    <property type="molecule type" value="Genomic_DNA"/>
</dbReference>
<dbReference type="GO" id="GO:0016485">
    <property type="term" value="P:protein processing"/>
    <property type="evidence" value="ECO:0007669"/>
    <property type="project" value="TreeGrafter"/>
</dbReference>
<dbReference type="KEGG" id="fya:KMW28_16650"/>
<evidence type="ECO:0000256" key="3">
    <source>
        <dbReference type="ARBA" id="ARBA00022825"/>
    </source>
</evidence>
<sequence length="1177" mass="131076">MKLLRFLHIFLFFIGVTLFPTILSAQDSEDNLNTVLYVKLKSDQNEVLGPWSRSYLSDKDEPAKMLKPKFYMHLIQRRVRNLSTERFFPRPYPDILEIELQPGSSVENAIKKLKEHPLVEYVEIEEYVNDLYTPNDTRSGEQFSIPLHNLTEAWDISRGDENVVIGIHDSGFNTSHEDLMGNLYVNEAEANGFDGVDDDNNGYIDDIHGWNFKRNSNDLSGTAHGIYVSGSASATGDNNLGVIGSGFNCTYLPVVRSRLSSLVYTCEQNNVKIVNMSWGSRGSNQISYQEVINYYSETPEYDILFIAAAGNDPHGNVPSDYYPASYENVLSVTGVNQNRENTGRTRGYLIDVAAADGSLSTHNSGYANQFGTSYASPTVAGIAGLIRSEFPDLKAYQVAELIRYTSDTTFYDVAANNGLKYLQGYGVVDAHRALTGKDNIHVARASNIRYNKLNSSDIFLAAGDSMEINMDIQNIFNGNSNLKVKLTPYDPNITAVSNEVTIGQILESQITNNPNPFVFKLGLLTNLHENHYFKIEFYDEANNYYDWQNIEINLTLQQYISLNNINGYFRPDGTLGTAHGLNFGSHPMTKSTGLMLVANNKVVDVAYTDSDNNIRSADFRGTNTIQQVTTSSTDPVYPYSEYLFQYDDGNATDPIGLNITQRLFGKFETNRDRAIFTEYQITNNGTGDLDSLAIGLFTDWNFSYQGNDLPFQEDSSRCYYDPVTQTVYAFHSNNFLNGAIRLLNRNETVHLQNMDIMRPINSEIDISNDYTDAEKITTLSNGIGTEVLGYSTIGGTNIATALGTALADVKLNETVHVGFLFVVGESIDVIRTQLDSAQKASEYWLKGPSPSIAHQVANEGEMVNIRTTTFDSLALYKLEGNTKVLKGRGRLFQVLIDSIDYYYVQSQGRFVYDGDLVQLTGDAIPYLSATTPMNVCRNTKVIVSPNGCSTFNFYDNPLMISPVYTGSSLILEDLERDTTFYVTCAVNNSIDNSLRIDVLVKNSINNFLLSENSSYVGGAVTATLAQTDDAVSWQWYHNGELLNANDQASVDINFSRQGTHEIRLSATNEAGCTYFVTKEIEVFLDNPNSSVVSLLENSILYPNPIKNGWVNITVPSSIGQITFDLLQVDGSLIQAHVPYVMDGSKYTVYLPQHLSSKTYLLRGQANGGSYTWKISID</sequence>
<dbReference type="Pfam" id="PF00082">
    <property type="entry name" value="Peptidase_S8"/>
    <property type="match status" value="1"/>
</dbReference>
<name>A0AAX1N111_9BACT</name>
<keyword evidence="1 4" id="KW-0645">Protease</keyword>
<gene>
    <name evidence="6" type="ORF">KMW28_16650</name>
</gene>
<dbReference type="PANTHER" id="PTHR42884">
    <property type="entry name" value="PROPROTEIN CONVERTASE SUBTILISIN/KEXIN-RELATED"/>
    <property type="match status" value="1"/>
</dbReference>
<dbReference type="Gene3D" id="3.40.50.200">
    <property type="entry name" value="Peptidase S8/S53 domain"/>
    <property type="match status" value="1"/>
</dbReference>
<evidence type="ECO:0000256" key="1">
    <source>
        <dbReference type="ARBA" id="ARBA00022670"/>
    </source>
</evidence>
<evidence type="ECO:0000256" key="2">
    <source>
        <dbReference type="ARBA" id="ARBA00022801"/>
    </source>
</evidence>
<dbReference type="AlphaFoldDB" id="A0AAX1N111"/>
<evidence type="ECO:0000256" key="4">
    <source>
        <dbReference type="PROSITE-ProRule" id="PRU01240"/>
    </source>
</evidence>
<dbReference type="PROSITE" id="PS51892">
    <property type="entry name" value="SUBTILASE"/>
    <property type="match status" value="1"/>
</dbReference>
<dbReference type="SUPFAM" id="SSF52743">
    <property type="entry name" value="Subtilisin-like"/>
    <property type="match status" value="1"/>
</dbReference>
<proteinExistence type="inferred from homology"/>
<keyword evidence="2 4" id="KW-0378">Hydrolase</keyword>
<accession>A0AAX1N111</accession>
<dbReference type="GO" id="GO:0005886">
    <property type="term" value="C:plasma membrane"/>
    <property type="evidence" value="ECO:0007669"/>
    <property type="project" value="TreeGrafter"/>
</dbReference>
<dbReference type="Gene3D" id="2.60.40.10">
    <property type="entry name" value="Immunoglobulins"/>
    <property type="match status" value="1"/>
</dbReference>
<dbReference type="SUPFAM" id="SSF49299">
    <property type="entry name" value="PKD domain"/>
    <property type="match status" value="1"/>
</dbReference>
<keyword evidence="3 4" id="KW-0720">Serine protease</keyword>
<dbReference type="InterPro" id="IPR035986">
    <property type="entry name" value="PKD_dom_sf"/>
</dbReference>
<dbReference type="InterPro" id="IPR015500">
    <property type="entry name" value="Peptidase_S8_subtilisin-rel"/>
</dbReference>
<evidence type="ECO:0000313" key="7">
    <source>
        <dbReference type="Proteomes" id="UP000678679"/>
    </source>
</evidence>
<dbReference type="PRINTS" id="PR00723">
    <property type="entry name" value="SUBTILISIN"/>
</dbReference>
<dbReference type="PROSITE" id="PS00138">
    <property type="entry name" value="SUBTILASE_SER"/>
    <property type="match status" value="1"/>
</dbReference>
<dbReference type="InterPro" id="IPR023828">
    <property type="entry name" value="Peptidase_S8_Ser-AS"/>
</dbReference>
<feature type="active site" description="Charge relay system" evidence="4">
    <location>
        <position position="373"/>
    </location>
</feature>
<feature type="active site" description="Charge relay system" evidence="4">
    <location>
        <position position="169"/>
    </location>
</feature>
<dbReference type="CDD" id="cd00146">
    <property type="entry name" value="PKD"/>
    <property type="match status" value="1"/>
</dbReference>
<feature type="active site" description="Charge relay system" evidence="4">
    <location>
        <position position="224"/>
    </location>
</feature>
<dbReference type="InterPro" id="IPR000209">
    <property type="entry name" value="Peptidase_S8/S53_dom"/>
</dbReference>
<feature type="domain" description="Peptidase S8/S53" evidence="5">
    <location>
        <begin position="161"/>
        <end position="426"/>
    </location>
</feature>
<evidence type="ECO:0000313" key="6">
    <source>
        <dbReference type="EMBL" id="QWG01274.1"/>
    </source>
</evidence>
<dbReference type="Proteomes" id="UP000678679">
    <property type="component" value="Chromosome 1"/>
</dbReference>
<dbReference type="PANTHER" id="PTHR42884:SF14">
    <property type="entry name" value="NEUROENDOCRINE CONVERTASE 1"/>
    <property type="match status" value="1"/>
</dbReference>
<dbReference type="RefSeq" id="WP_169662788.1">
    <property type="nucleotide sequence ID" value="NZ_CP076132.1"/>
</dbReference>